<accession>A0AAD1MUB9</accession>
<dbReference type="PANTHER" id="PTHR43570">
    <property type="entry name" value="ALDEHYDE DEHYDROGENASE"/>
    <property type="match status" value="1"/>
</dbReference>
<dbReference type="GO" id="GO:0006081">
    <property type="term" value="P:aldehyde metabolic process"/>
    <property type="evidence" value="ECO:0007669"/>
    <property type="project" value="InterPro"/>
</dbReference>
<dbReference type="InterPro" id="IPR012394">
    <property type="entry name" value="Aldehyde_DH_NAD(P)"/>
</dbReference>
<evidence type="ECO:0000256" key="1">
    <source>
        <dbReference type="ARBA" id="ARBA00009986"/>
    </source>
</evidence>
<dbReference type="AlphaFoldDB" id="A0AAD1MUB9"/>
<evidence type="ECO:0000256" key="2">
    <source>
        <dbReference type="ARBA" id="ARBA00023002"/>
    </source>
</evidence>
<dbReference type="InterPro" id="IPR016161">
    <property type="entry name" value="Ald_DH/histidinol_DH"/>
</dbReference>
<name>A0AAD1MUB9_9MYCO</name>
<proteinExistence type="inferred from homology"/>
<dbReference type="Pfam" id="PF00171">
    <property type="entry name" value="Aldedh"/>
    <property type="match status" value="1"/>
</dbReference>
<dbReference type="Gene3D" id="3.40.309.10">
    <property type="entry name" value="Aldehyde Dehydrogenase, Chain A, domain 2"/>
    <property type="match status" value="1"/>
</dbReference>
<organism evidence="4 5">
    <name type="scientific">Mycolicibacterium litorale</name>
    <dbReference type="NCBI Taxonomy" id="758802"/>
    <lineage>
        <taxon>Bacteria</taxon>
        <taxon>Bacillati</taxon>
        <taxon>Actinomycetota</taxon>
        <taxon>Actinomycetes</taxon>
        <taxon>Mycobacteriales</taxon>
        <taxon>Mycobacteriaceae</taxon>
        <taxon>Mycolicibacterium</taxon>
    </lineage>
</organism>
<dbReference type="InterPro" id="IPR016163">
    <property type="entry name" value="Ald_DH_C"/>
</dbReference>
<dbReference type="Proteomes" id="UP000466607">
    <property type="component" value="Chromosome"/>
</dbReference>
<dbReference type="SUPFAM" id="SSF53720">
    <property type="entry name" value="ALDH-like"/>
    <property type="match status" value="1"/>
</dbReference>
<feature type="domain" description="Aldehyde dehydrogenase" evidence="3">
    <location>
        <begin position="2"/>
        <end position="90"/>
    </location>
</feature>
<dbReference type="EMBL" id="AP022586">
    <property type="protein sequence ID" value="BBY16903.1"/>
    <property type="molecule type" value="Genomic_DNA"/>
</dbReference>
<reference evidence="4 5" key="1">
    <citation type="journal article" date="2019" name="Emerg. Microbes Infect.">
        <title>Comprehensive subspecies identification of 175 nontuberculous mycobacteria species based on 7547 genomic profiles.</title>
        <authorList>
            <person name="Matsumoto Y."/>
            <person name="Kinjo T."/>
            <person name="Motooka D."/>
            <person name="Nabeya D."/>
            <person name="Jung N."/>
            <person name="Uechi K."/>
            <person name="Horii T."/>
            <person name="Iida T."/>
            <person name="Fujita J."/>
            <person name="Nakamura S."/>
        </authorList>
    </citation>
    <scope>NUCLEOTIDE SEQUENCE [LARGE SCALE GENOMIC DNA]</scope>
    <source>
        <strain evidence="4 5">JCM 17423</strain>
    </source>
</reference>
<dbReference type="GO" id="GO:0004029">
    <property type="term" value="F:aldehyde dehydrogenase (NAD+) activity"/>
    <property type="evidence" value="ECO:0007669"/>
    <property type="project" value="TreeGrafter"/>
</dbReference>
<dbReference type="InterPro" id="IPR016162">
    <property type="entry name" value="Ald_DH_N"/>
</dbReference>
<evidence type="ECO:0000259" key="3">
    <source>
        <dbReference type="Pfam" id="PF00171"/>
    </source>
</evidence>
<dbReference type="Gene3D" id="3.40.605.10">
    <property type="entry name" value="Aldehyde Dehydrogenase, Chain A, domain 1"/>
    <property type="match status" value="1"/>
</dbReference>
<comment type="similarity">
    <text evidence="1">Belongs to the aldehyde dehydrogenase family.</text>
</comment>
<evidence type="ECO:0000313" key="5">
    <source>
        <dbReference type="Proteomes" id="UP000466607"/>
    </source>
</evidence>
<dbReference type="PANTHER" id="PTHR43570:SF16">
    <property type="entry name" value="ALDEHYDE DEHYDROGENASE TYPE III, ISOFORM Q"/>
    <property type="match status" value="1"/>
</dbReference>
<keyword evidence="2" id="KW-0560">Oxidoreductase</keyword>
<keyword evidence="5" id="KW-1185">Reference proteome</keyword>
<evidence type="ECO:0000313" key="4">
    <source>
        <dbReference type="EMBL" id="BBY16903.1"/>
    </source>
</evidence>
<protein>
    <recommendedName>
        <fullName evidence="3">Aldehyde dehydrogenase domain-containing protein</fullName>
    </recommendedName>
</protein>
<gene>
    <name evidence="4" type="ORF">MLIT_24950</name>
</gene>
<dbReference type="GO" id="GO:0005737">
    <property type="term" value="C:cytoplasm"/>
    <property type="evidence" value="ECO:0007669"/>
    <property type="project" value="TreeGrafter"/>
</dbReference>
<dbReference type="InterPro" id="IPR015590">
    <property type="entry name" value="Aldehyde_DH_dom"/>
</dbReference>
<sequence>MLVVRGYRRPAEAVDHINRRPPPLVAYWYGPDDTQFRTFVRTTRSGGVARNDFAAQMIPSAAPFGGVGRSGMGAYHGKAGFDTFSHHRSVVGSDLPFSITGRAAMPFTGPMRLGADLALRRARSRTRHRLGRTPKRLT</sequence>